<dbReference type="PANTHER" id="PTHR36848">
    <property type="entry name" value="DNA-BINDING PROTEIN (PUTATIVE SECRETED PROTEIN)-RELATED"/>
    <property type="match status" value="1"/>
</dbReference>
<accession>A0A2K4ZGD7</accession>
<organism evidence="1 2">
    <name type="scientific">Acetatifactor muris</name>
    <dbReference type="NCBI Taxonomy" id="879566"/>
    <lineage>
        <taxon>Bacteria</taxon>
        <taxon>Bacillati</taxon>
        <taxon>Bacillota</taxon>
        <taxon>Clostridia</taxon>
        <taxon>Lachnospirales</taxon>
        <taxon>Lachnospiraceae</taxon>
        <taxon>Acetatifactor</taxon>
    </lineage>
</organism>
<dbReference type="Gene3D" id="2.60.120.260">
    <property type="entry name" value="Galactose-binding domain-like"/>
    <property type="match status" value="1"/>
</dbReference>
<name>A0A2K4ZGD7_9FIRM</name>
<gene>
    <name evidence="1" type="ORF">AMURIS_02249</name>
</gene>
<evidence type="ECO:0000313" key="2">
    <source>
        <dbReference type="Proteomes" id="UP000236311"/>
    </source>
</evidence>
<reference evidence="1 2" key="1">
    <citation type="submission" date="2018-01" db="EMBL/GenBank/DDBJ databases">
        <authorList>
            <person name="Gaut B.S."/>
            <person name="Morton B.R."/>
            <person name="Clegg M.T."/>
            <person name="Duvall M.R."/>
        </authorList>
    </citation>
    <scope>NUCLEOTIDE SEQUENCE [LARGE SCALE GENOMIC DNA]</scope>
    <source>
        <strain evidence="1">GP69</strain>
    </source>
</reference>
<sequence length="856" mass="97282">MERKNYCFPFFWLRQGRRQELPGRIQEVYESGCRAFCVESRTHEDFCGPEWWKDLEVILEEAGKRGMKVWILDDRHFPTGYANGVLEEGGETTDSDRRWFLREHHVDVAGPAREIAVLWPGLEPGENVLAAVAYRRAGRGEELSGRGIDLTANGEGGFLYWDVPEGYYRIFFLIRTFRGRLPEQAAYISGLTGSSVKRLIQAVYEPHYMHLSRYFGTVLEGFFSDEPGLYSQQTGHWGEDAGQYYRTLGQPGLALPWTEELLFVMPKRLEEEGIPSGKGEIYGLLPLLWYPHRELAPQVRLAYMDGVTRLWECHFSGQIGKWCREHGVLYTGHLIEDMGAHMRLGAGAGHYFRALSGQDISGVDIVLQQVLPGFAGYDAASIVAGGVAGSEFFHYVLPKLAVSLARMESEMQGRAMCEVFGAYGWAEGADCMKWLMDFLLVRGINRFVPHAFSDRYPDPDCPPHFGAMGNDPQFPGFSSVIHYVNQVCHILEGTDLQAAGAILYPAEGEWMSTPRYCTPDRIARELYDAHVDFDILSLDYLEQGQIREGKLEVNGYEHTFLAVPYAEQYPKRLYQILRRMESQGLTVFWQDRPEAFDKFSEGLIREIRDRKLAWQYGNVPAGLRIGWFQKGSANWFMLFWEEIGEPCDCVVELPCDGAFLRIDLMGEKVTRGEAVEGKVHVSLTPYQSCLIGFDDFSEKYSAGAGTEDRWEEVTIPDLLWEIGLKEQGLEKDYRIVREDSTLFAITGRKGWPRFSGNIRYRTCLKLEAPGEWGIDLGDVGVTARLKVNGRELGIRICSPYRWEISEAVIAGENFLEIEVANTLVHRVRDRFSEYMQIRPGGLLGPVRVFKIVPGSQ</sequence>
<dbReference type="RefSeq" id="WP_103239625.1">
    <property type="nucleotide sequence ID" value="NZ_JANJZD010000001.1"/>
</dbReference>
<evidence type="ECO:0000313" key="1">
    <source>
        <dbReference type="EMBL" id="SOY29528.1"/>
    </source>
</evidence>
<dbReference type="OrthoDB" id="9761519at2"/>
<dbReference type="PANTHER" id="PTHR36848:SF2">
    <property type="entry name" value="SECRETED PROTEIN"/>
    <property type="match status" value="1"/>
</dbReference>
<evidence type="ECO:0008006" key="3">
    <source>
        <dbReference type="Google" id="ProtNLM"/>
    </source>
</evidence>
<proteinExistence type="predicted"/>
<dbReference type="Proteomes" id="UP000236311">
    <property type="component" value="Unassembled WGS sequence"/>
</dbReference>
<dbReference type="AlphaFoldDB" id="A0A2K4ZGD7"/>
<dbReference type="InterPro" id="IPR008979">
    <property type="entry name" value="Galactose-bd-like_sf"/>
</dbReference>
<dbReference type="SUPFAM" id="SSF49785">
    <property type="entry name" value="Galactose-binding domain-like"/>
    <property type="match status" value="1"/>
</dbReference>
<dbReference type="EMBL" id="OFSM01000010">
    <property type="protein sequence ID" value="SOY29528.1"/>
    <property type="molecule type" value="Genomic_DNA"/>
</dbReference>
<protein>
    <recommendedName>
        <fullName evidence="3">Glycosyl hydrolases family 2, sugar binding domain</fullName>
    </recommendedName>
</protein>
<keyword evidence="2" id="KW-1185">Reference proteome</keyword>
<dbReference type="InterPro" id="IPR053161">
    <property type="entry name" value="Ulvan_degrading_GH"/>
</dbReference>